<dbReference type="PROSITE" id="PS51257">
    <property type="entry name" value="PROKAR_LIPOPROTEIN"/>
    <property type="match status" value="1"/>
</dbReference>
<feature type="region of interest" description="Disordered" evidence="8">
    <location>
        <begin position="21"/>
        <end position="42"/>
    </location>
</feature>
<dbReference type="GO" id="GO:0030600">
    <property type="term" value="F:feruloyl esterase activity"/>
    <property type="evidence" value="ECO:0007669"/>
    <property type="project" value="InterPro"/>
</dbReference>
<keyword evidence="3" id="KW-0858">Xylan degradation</keyword>
<dbReference type="EMBL" id="CP002156">
    <property type="protein sequence ID" value="ADM09554.1"/>
    <property type="molecule type" value="Genomic_DNA"/>
</dbReference>
<evidence type="ECO:0000256" key="6">
    <source>
        <dbReference type="ARBA" id="ARBA00023277"/>
    </source>
</evidence>
<evidence type="ECO:0000313" key="9">
    <source>
        <dbReference type="EMBL" id="ADM09554.1"/>
    </source>
</evidence>
<evidence type="ECO:0000313" key="10">
    <source>
        <dbReference type="Proteomes" id="UP000001302"/>
    </source>
</evidence>
<dbReference type="InterPro" id="IPR043595">
    <property type="entry name" value="FaeB/C/D"/>
</dbReference>
<dbReference type="PANTHER" id="PTHR38050:SF2">
    <property type="entry name" value="FERULOYL ESTERASE C-RELATED"/>
    <property type="match status" value="1"/>
</dbReference>
<reference evidence="10" key="1">
    <citation type="submission" date="2010-08" db="EMBL/GenBank/DDBJ databases">
        <title>Genome sequence of Parvularcula bermudensis HTCC2503.</title>
        <authorList>
            <person name="Kang D.-M."/>
            <person name="Oh H.-M."/>
            <person name="Cho J.-C."/>
        </authorList>
    </citation>
    <scope>NUCLEOTIDE SEQUENCE [LARGE SCALE GENOMIC DNA]</scope>
    <source>
        <strain evidence="10">ATCC BAA-594 / HTCC2503 / KCTC 12087</strain>
    </source>
</reference>
<evidence type="ECO:0000256" key="3">
    <source>
        <dbReference type="ARBA" id="ARBA00022651"/>
    </source>
</evidence>
<evidence type="ECO:0000256" key="4">
    <source>
        <dbReference type="ARBA" id="ARBA00022729"/>
    </source>
</evidence>
<evidence type="ECO:0000256" key="8">
    <source>
        <dbReference type="SAM" id="MobiDB-lite"/>
    </source>
</evidence>
<dbReference type="GO" id="GO:0045493">
    <property type="term" value="P:xylan catabolic process"/>
    <property type="evidence" value="ECO:0007669"/>
    <property type="project" value="UniProtKB-KW"/>
</dbReference>
<evidence type="ECO:0000256" key="2">
    <source>
        <dbReference type="ARBA" id="ARBA00022525"/>
    </source>
</evidence>
<dbReference type="eggNOG" id="COG3509">
    <property type="taxonomic scope" value="Bacteria"/>
</dbReference>
<dbReference type="STRING" id="314260.PB2503_07484"/>
<dbReference type="GO" id="GO:0005576">
    <property type="term" value="C:extracellular region"/>
    <property type="evidence" value="ECO:0007669"/>
    <property type="project" value="UniProtKB-SubCell"/>
</dbReference>
<dbReference type="Proteomes" id="UP000001302">
    <property type="component" value="Chromosome"/>
</dbReference>
<comment type="subcellular location">
    <subcellularLocation>
        <location evidence="1">Secreted</location>
    </subcellularLocation>
</comment>
<keyword evidence="4" id="KW-0732">Signal</keyword>
<dbReference type="InterPro" id="IPR029058">
    <property type="entry name" value="AB_hydrolase_fold"/>
</dbReference>
<keyword evidence="7" id="KW-0624">Polysaccharide degradation</keyword>
<dbReference type="Gene3D" id="3.40.50.1820">
    <property type="entry name" value="alpha/beta hydrolase"/>
    <property type="match status" value="1"/>
</dbReference>
<dbReference type="AlphaFoldDB" id="E0TFF3"/>
<gene>
    <name evidence="9" type="ordered locus">PB2503_07484</name>
</gene>
<evidence type="ECO:0000256" key="7">
    <source>
        <dbReference type="ARBA" id="ARBA00023326"/>
    </source>
</evidence>
<keyword evidence="10" id="KW-1185">Reference proteome</keyword>
<dbReference type="Pfam" id="PF10503">
    <property type="entry name" value="Esterase_PHB"/>
    <property type="match status" value="1"/>
</dbReference>
<proteinExistence type="predicted"/>
<dbReference type="KEGG" id="pbr:PB2503_07484"/>
<dbReference type="InterPro" id="IPR010126">
    <property type="entry name" value="Esterase_phb"/>
</dbReference>
<keyword evidence="6" id="KW-0119">Carbohydrate metabolism</keyword>
<protein>
    <submittedName>
        <fullName evidence="9">LpqC</fullName>
    </submittedName>
</protein>
<keyword evidence="2" id="KW-0964">Secreted</keyword>
<sequence length="323" mass="34828">MLKGVTAFLLSLVLISCGPGPGYRNNGNQPPEPGRGSTGTPAEKGLVQFDVRAGGMTRNYLLYVPRNLNSERPTALIMAFHGGGGNAKNMADFSGLPKLAERANILVAFPNGTKGRSANGGTWNAGSGLNQGSAEKRGVDDVAFVRAMLQDIERRYKVDQRRIYATGISKGGMFSYLLACRMSDTIAAIAPVAATMTTRSCNPSKPVRVLHIHGTEDSNIPLEGGSGSLSLANNADSYPSVQQTIDFWRRENKCSGSIQSTQKTPDTICYSSCSAVQYCVIRGGGHSWPGMEPKFWQKALDIETTQTFNAESAIWQFFSEGKW</sequence>
<accession>E0TFF3</accession>
<evidence type="ECO:0000256" key="5">
    <source>
        <dbReference type="ARBA" id="ARBA00022801"/>
    </source>
</evidence>
<keyword evidence="5" id="KW-0378">Hydrolase</keyword>
<dbReference type="HOGENOM" id="CLU_027551_4_1_5"/>
<reference evidence="9 10" key="2">
    <citation type="journal article" date="2011" name="J. Bacteriol.">
        <title>Complete genome sequence of strain HTCC2503T of Parvularcula bermudensis, the type species of the order "Parvularculales" in the class Alphaproteobacteria.</title>
        <authorList>
            <person name="Oh H.M."/>
            <person name="Kang I."/>
            <person name="Vergin K.L."/>
            <person name="Kang D."/>
            <person name="Rhee K.H."/>
            <person name="Giovannoni S.J."/>
            <person name="Cho J.C."/>
        </authorList>
    </citation>
    <scope>NUCLEOTIDE SEQUENCE [LARGE SCALE GENOMIC DNA]</scope>
    <source>
        <strain evidence="10">ATCC BAA-594 / HTCC2503 / KCTC 12087</strain>
    </source>
</reference>
<dbReference type="SUPFAM" id="SSF53474">
    <property type="entry name" value="alpha/beta-Hydrolases"/>
    <property type="match status" value="1"/>
</dbReference>
<name>E0TFF3_PARBH</name>
<organism evidence="9 10">
    <name type="scientific">Parvularcula bermudensis (strain ATCC BAA-594 / HTCC2503 / KCTC 12087)</name>
    <dbReference type="NCBI Taxonomy" id="314260"/>
    <lineage>
        <taxon>Bacteria</taxon>
        <taxon>Pseudomonadati</taxon>
        <taxon>Pseudomonadota</taxon>
        <taxon>Alphaproteobacteria</taxon>
        <taxon>Parvularculales</taxon>
        <taxon>Parvularculaceae</taxon>
        <taxon>Parvularcula</taxon>
    </lineage>
</organism>
<evidence type="ECO:0000256" key="1">
    <source>
        <dbReference type="ARBA" id="ARBA00004613"/>
    </source>
</evidence>
<dbReference type="PANTHER" id="PTHR38050">
    <property type="match status" value="1"/>
</dbReference>